<keyword evidence="2" id="KW-1185">Reference proteome</keyword>
<name>A0AAE0QBX6_9TELE</name>
<protein>
    <submittedName>
        <fullName evidence="1">Uncharacterized protein</fullName>
    </submittedName>
</protein>
<proteinExistence type="predicted"/>
<accession>A0AAE0QBX6</accession>
<evidence type="ECO:0000313" key="1">
    <source>
        <dbReference type="EMBL" id="KAK3517455.1"/>
    </source>
</evidence>
<reference evidence="1" key="1">
    <citation type="submission" date="2023-06" db="EMBL/GenBank/DDBJ databases">
        <title>Male Hemibagrus guttatus genome.</title>
        <authorList>
            <person name="Bian C."/>
        </authorList>
    </citation>
    <scope>NUCLEOTIDE SEQUENCE</scope>
    <source>
        <strain evidence="1">Male_cb2023</strain>
        <tissue evidence="1">Muscle</tissue>
    </source>
</reference>
<evidence type="ECO:0000313" key="2">
    <source>
        <dbReference type="Proteomes" id="UP001274896"/>
    </source>
</evidence>
<dbReference type="EMBL" id="JAUCMX010000018">
    <property type="protein sequence ID" value="KAK3517455.1"/>
    <property type="molecule type" value="Genomic_DNA"/>
</dbReference>
<comment type="caution">
    <text evidence="1">The sequence shown here is derived from an EMBL/GenBank/DDBJ whole genome shotgun (WGS) entry which is preliminary data.</text>
</comment>
<dbReference type="Proteomes" id="UP001274896">
    <property type="component" value="Unassembled WGS sequence"/>
</dbReference>
<dbReference type="AlphaFoldDB" id="A0AAE0QBX6"/>
<organism evidence="1 2">
    <name type="scientific">Hemibagrus guttatus</name>
    <dbReference type="NCBI Taxonomy" id="175788"/>
    <lineage>
        <taxon>Eukaryota</taxon>
        <taxon>Metazoa</taxon>
        <taxon>Chordata</taxon>
        <taxon>Craniata</taxon>
        <taxon>Vertebrata</taxon>
        <taxon>Euteleostomi</taxon>
        <taxon>Actinopterygii</taxon>
        <taxon>Neopterygii</taxon>
        <taxon>Teleostei</taxon>
        <taxon>Ostariophysi</taxon>
        <taxon>Siluriformes</taxon>
        <taxon>Bagridae</taxon>
        <taxon>Hemibagrus</taxon>
    </lineage>
</organism>
<sequence>MDAGKVEAVDPTCLLWMTGSNVAREAGTVHMFTYSSLYDDRNYRRTAKGNHIPDSGSEVMGRSPGSEVPLLLLFVSFVSSLSPPLPRVFLPFQDSNRGCEDQEKYQQLPSAETVESLLGLHDDGGDNHIPS</sequence>
<gene>
    <name evidence="1" type="ORF">QTP70_011643</name>
</gene>